<sequence>MLNCFRRLFLLCALLATPMAVADKIALSPFCQALAGEWQGEASRPQGQIKPVQVEGICSADRRQLMLSVSQHASHPLSETWWFREGDGEIKLTYFNGVDADKILYFSLYREGAGFSLLGKGIVQQRPAMIRLNFTPQGRGWLWLQKVQYLDQDDDDYQVYRGIALNPIAQG</sequence>
<dbReference type="RefSeq" id="WP_033540244.1">
    <property type="nucleotide sequence ID" value="NZ_CP041153.1"/>
</dbReference>
<protein>
    <recommendedName>
        <fullName evidence="4">DUF1579 domain-containing protein</fullName>
    </recommendedName>
</protein>
<feature type="chain" id="PRO_5047191245" description="DUF1579 domain-containing protein" evidence="1">
    <location>
        <begin position="23"/>
        <end position="171"/>
    </location>
</feature>
<dbReference type="Proteomes" id="UP000318758">
    <property type="component" value="Chromosome"/>
</dbReference>
<name>A0ABX5WSV7_9GAMM</name>
<organism evidence="2 3">
    <name type="scientific">Shewanella marisflavi</name>
    <dbReference type="NCBI Taxonomy" id="260364"/>
    <lineage>
        <taxon>Bacteria</taxon>
        <taxon>Pseudomonadati</taxon>
        <taxon>Pseudomonadota</taxon>
        <taxon>Gammaproteobacteria</taxon>
        <taxon>Alteromonadales</taxon>
        <taxon>Shewanellaceae</taxon>
        <taxon>Shewanella</taxon>
    </lineage>
</organism>
<keyword evidence="1" id="KW-0732">Signal</keyword>
<feature type="signal peptide" evidence="1">
    <location>
        <begin position="1"/>
        <end position="22"/>
    </location>
</feature>
<gene>
    <name evidence="2" type="ORF">FGA12_17780</name>
</gene>
<evidence type="ECO:0008006" key="4">
    <source>
        <dbReference type="Google" id="ProtNLM"/>
    </source>
</evidence>
<evidence type="ECO:0000256" key="1">
    <source>
        <dbReference type="SAM" id="SignalP"/>
    </source>
</evidence>
<dbReference type="EMBL" id="CP041153">
    <property type="protein sequence ID" value="QDF76865.1"/>
    <property type="molecule type" value="Genomic_DNA"/>
</dbReference>
<evidence type="ECO:0000313" key="2">
    <source>
        <dbReference type="EMBL" id="QDF76865.1"/>
    </source>
</evidence>
<evidence type="ECO:0000313" key="3">
    <source>
        <dbReference type="Proteomes" id="UP000318758"/>
    </source>
</evidence>
<proteinExistence type="predicted"/>
<keyword evidence="3" id="KW-1185">Reference proteome</keyword>
<accession>A0ABX5WSV7</accession>
<reference evidence="2 3" key="1">
    <citation type="submission" date="2019-06" db="EMBL/GenBank/DDBJ databases">
        <title>Complete genome of Shewanella marisflavi ECSMB14101, a mussel settlement-inducing bacterium isolated from East China Sea.</title>
        <authorList>
            <person name="Yang J."/>
            <person name="Liang X."/>
            <person name="Chang R."/>
            <person name="Peng L."/>
        </authorList>
    </citation>
    <scope>NUCLEOTIDE SEQUENCE [LARGE SCALE GENOMIC DNA]</scope>
    <source>
        <strain evidence="2 3">ECSMB14101</strain>
    </source>
</reference>